<dbReference type="EMBL" id="VOBR01000007">
    <property type="protein sequence ID" value="TWP51816.1"/>
    <property type="molecule type" value="Genomic_DNA"/>
</dbReference>
<gene>
    <name evidence="1" type="ORF">FKR81_13255</name>
</gene>
<evidence type="ECO:0000313" key="2">
    <source>
        <dbReference type="Proteomes" id="UP000316639"/>
    </source>
</evidence>
<comment type="caution">
    <text evidence="1">The sequence shown here is derived from an EMBL/GenBank/DDBJ whole genome shotgun (WGS) entry which is preliminary data.</text>
</comment>
<keyword evidence="2" id="KW-1185">Reference proteome</keyword>
<name>A0A563EVU8_9PSEU</name>
<reference evidence="1 2" key="1">
    <citation type="submission" date="2019-07" db="EMBL/GenBank/DDBJ databases">
        <title>Lentzea xizangensis sp. nov., isolated from Qinghai-Tibetan Plateau Soils.</title>
        <authorList>
            <person name="Huang J."/>
        </authorList>
    </citation>
    <scope>NUCLEOTIDE SEQUENCE [LARGE SCALE GENOMIC DNA]</scope>
    <source>
        <strain evidence="1 2">FXJ1.1311</strain>
    </source>
</reference>
<sequence>MHHQVIDCPVRLTSSNRSELRLLYADLRDHYLRRDAQEGTRTTIHFIWHGDDLDPAHYWATFADQRHTFDPAQPIMNSLRTDAGRWDDDQHRQLLRHGFNNVITA</sequence>
<proteinExistence type="predicted"/>
<dbReference type="AlphaFoldDB" id="A0A563EVU8"/>
<accession>A0A563EVU8</accession>
<dbReference type="RefSeq" id="WP_146351616.1">
    <property type="nucleotide sequence ID" value="NZ_VOBR01000007.1"/>
</dbReference>
<dbReference type="Proteomes" id="UP000316639">
    <property type="component" value="Unassembled WGS sequence"/>
</dbReference>
<protein>
    <submittedName>
        <fullName evidence="1">Uncharacterized protein</fullName>
    </submittedName>
</protein>
<evidence type="ECO:0000313" key="1">
    <source>
        <dbReference type="EMBL" id="TWP51816.1"/>
    </source>
</evidence>
<dbReference type="OrthoDB" id="3699554at2"/>
<organism evidence="1 2">
    <name type="scientific">Lentzea tibetensis</name>
    <dbReference type="NCBI Taxonomy" id="2591470"/>
    <lineage>
        <taxon>Bacteria</taxon>
        <taxon>Bacillati</taxon>
        <taxon>Actinomycetota</taxon>
        <taxon>Actinomycetes</taxon>
        <taxon>Pseudonocardiales</taxon>
        <taxon>Pseudonocardiaceae</taxon>
        <taxon>Lentzea</taxon>
    </lineage>
</organism>